<name>A0A812PUX4_9DINO</name>
<protein>
    <submittedName>
        <fullName evidence="2">Uncharacterized protein</fullName>
    </submittedName>
</protein>
<feature type="non-terminal residue" evidence="2">
    <location>
        <position position="1"/>
    </location>
</feature>
<keyword evidence="3" id="KW-1185">Reference proteome</keyword>
<dbReference type="EMBL" id="CAJNJA010015295">
    <property type="protein sequence ID" value="CAE7359403.1"/>
    <property type="molecule type" value="Genomic_DNA"/>
</dbReference>
<evidence type="ECO:0000313" key="2">
    <source>
        <dbReference type="EMBL" id="CAE7359403.1"/>
    </source>
</evidence>
<feature type="transmembrane region" description="Helical" evidence="1">
    <location>
        <begin position="75"/>
        <end position="98"/>
    </location>
</feature>
<feature type="transmembrane region" description="Helical" evidence="1">
    <location>
        <begin position="173"/>
        <end position="192"/>
    </location>
</feature>
<dbReference type="OrthoDB" id="412384at2759"/>
<comment type="caution">
    <text evidence="2">The sequence shown here is derived from an EMBL/GenBank/DDBJ whole genome shotgun (WGS) entry which is preliminary data.</text>
</comment>
<keyword evidence="1" id="KW-0472">Membrane</keyword>
<keyword evidence="1" id="KW-1133">Transmembrane helix</keyword>
<evidence type="ECO:0000313" key="3">
    <source>
        <dbReference type="Proteomes" id="UP000601435"/>
    </source>
</evidence>
<accession>A0A812PUX4</accession>
<keyword evidence="1" id="KW-0812">Transmembrane</keyword>
<dbReference type="AlphaFoldDB" id="A0A812PUX4"/>
<organism evidence="2 3">
    <name type="scientific">Symbiodinium necroappetens</name>
    <dbReference type="NCBI Taxonomy" id="1628268"/>
    <lineage>
        <taxon>Eukaryota</taxon>
        <taxon>Sar</taxon>
        <taxon>Alveolata</taxon>
        <taxon>Dinophyceae</taxon>
        <taxon>Suessiales</taxon>
        <taxon>Symbiodiniaceae</taxon>
        <taxon>Symbiodinium</taxon>
    </lineage>
</organism>
<reference evidence="2" key="1">
    <citation type="submission" date="2021-02" db="EMBL/GenBank/DDBJ databases">
        <authorList>
            <person name="Dougan E. K."/>
            <person name="Rhodes N."/>
            <person name="Thang M."/>
            <person name="Chan C."/>
        </authorList>
    </citation>
    <scope>NUCLEOTIDE SEQUENCE</scope>
</reference>
<dbReference type="Proteomes" id="UP000601435">
    <property type="component" value="Unassembled WGS sequence"/>
</dbReference>
<gene>
    <name evidence="2" type="ORF">SNEC2469_LOCUS9454</name>
</gene>
<evidence type="ECO:0000256" key="1">
    <source>
        <dbReference type="SAM" id="Phobius"/>
    </source>
</evidence>
<sequence>AFKELQKENAALRDEVRSLGARVAALEGLKTEDVPSEPLLGGEEEVPVQMGENAWNILAVVGLTDAGIWDVSLSLLLYLGNIMMQATFIGILFGHSFLGDPFESNVENSRVWRNKIAHSYQYVDLAQTSLVTRVCDEDSSLIHASSQAKLLSDINNYLGLQKTAFEATLEQPGVTLCMLCMALWSLCVFIELRDIWLHLQAMMQVPRAERTELRKGTFLSVSVNRFRLLLASSLLRAVLAIALLVAGLQWLGGTTSIADLILNAVALNAILDIDDFVFQAVMPTKIQLALRGLEPIPLRYTPQRSQVESAFQFLGLVLMLLIPYTVLVVPLSYHMLEVKREMCLGIQNFVVAYNSDVGMTYGLMSRGAGDAHDTLAELAVESYKFKMESPWNPKNGAEPPAPKYMQLSLETQQFEFGRIRKMSEEAEYFPVCWEKDINPDDKSDASISSLSAIARGRMNAAAFDVNSKATTCKELKASCYLPEARMLRLMCGQTCGCTDAMSSPWYKVQREGCAGRCLEERTMQIRDLPCKDFPEAGAEDGWNHFWDNLDDIFAEFFGPNRMPYDKKDLEKIALIKAGGCPKLKANPIDKLTGESLCEGMAELFGPLAYLCPVTCGCQSLTSEDALAEHCPKSCLKPI</sequence>
<proteinExistence type="predicted"/>
<feature type="transmembrane region" description="Helical" evidence="1">
    <location>
        <begin position="228"/>
        <end position="251"/>
    </location>
</feature>
<feature type="transmembrane region" description="Helical" evidence="1">
    <location>
        <begin position="310"/>
        <end position="333"/>
    </location>
</feature>